<evidence type="ECO:0000256" key="4">
    <source>
        <dbReference type="ARBA" id="ARBA00023136"/>
    </source>
</evidence>
<reference evidence="8 9" key="1">
    <citation type="journal article" date="2014" name="PLoS ONE">
        <title>The first complete genome sequence of the class fimbriimonadia in the phylum armatimonadetes.</title>
        <authorList>
            <person name="Hu Z.Y."/>
            <person name="Wang Y.Z."/>
            <person name="Im W.T."/>
            <person name="Wang S.Y."/>
            <person name="Zhao G.P."/>
            <person name="Zheng H.J."/>
            <person name="Quan Z.X."/>
        </authorList>
    </citation>
    <scope>NUCLEOTIDE SEQUENCE [LARGE SCALE GENOMIC DNA]</scope>
    <source>
        <strain evidence="8">Gsoil 348</strain>
    </source>
</reference>
<evidence type="ECO:0000256" key="5">
    <source>
        <dbReference type="ARBA" id="ARBA00023239"/>
    </source>
</evidence>
<accession>A0A068NLX7</accession>
<dbReference type="Gene3D" id="3.30.160.60">
    <property type="entry name" value="Classic Zinc Finger"/>
    <property type="match status" value="1"/>
</dbReference>
<dbReference type="HAMAP" id="MF_02065">
    <property type="entry name" value="MltG"/>
    <property type="match status" value="1"/>
</dbReference>
<dbReference type="PANTHER" id="PTHR30518">
    <property type="entry name" value="ENDOLYTIC MUREIN TRANSGLYCOSYLASE"/>
    <property type="match status" value="1"/>
</dbReference>
<keyword evidence="2 7" id="KW-0812">Transmembrane</keyword>
<dbReference type="PANTHER" id="PTHR30518:SF2">
    <property type="entry name" value="ENDOLYTIC MUREIN TRANSGLYCOSYLASE"/>
    <property type="match status" value="1"/>
</dbReference>
<keyword evidence="9" id="KW-1185">Reference proteome</keyword>
<sequence>MPKKRNKNRRFGRWTFLLLLAAILLGGFLWLSAGTAPMPAGRAFYVRYERPTTLPKVLSEMQRKGVVRDPTAFRVYAFITRTPTQIRTGTYQVRPGMTARELLNEFRKPFSQKVRIPETNWAQRTANLLDTKYQVCSADEYMALYRDPKQFHKLVSFPLPSTTLEGYLYPDTYDLPPLLGARAVIERQLKAFERKVWEPLNHPADLPRILTVASMVELEAGRDDERAAIAGVIENRLKKKMRLQIDATILYGIQRWKRLTNADYKNLDTPYNTYLHEGLPPGPICSPSLKSIEAAMKPDTSGDSLFYVAMPGQRSAFASTYKEHLKNVKKRRDALKELGQ</sequence>
<evidence type="ECO:0000256" key="2">
    <source>
        <dbReference type="ARBA" id="ARBA00022692"/>
    </source>
</evidence>
<evidence type="ECO:0000256" key="3">
    <source>
        <dbReference type="ARBA" id="ARBA00022989"/>
    </source>
</evidence>
<comment type="function">
    <text evidence="7">Functions as a peptidoglycan terminase that cleaves nascent peptidoglycan strands endolytically to terminate their elongation.</text>
</comment>
<dbReference type="GO" id="GO:0071555">
    <property type="term" value="P:cell wall organization"/>
    <property type="evidence" value="ECO:0007669"/>
    <property type="project" value="UniProtKB-KW"/>
</dbReference>
<dbReference type="Pfam" id="PF02618">
    <property type="entry name" value="YceG"/>
    <property type="match status" value="1"/>
</dbReference>
<name>A0A068NLX7_FIMGI</name>
<dbReference type="NCBIfam" id="TIGR00247">
    <property type="entry name" value="endolytic transglycosylase MltG"/>
    <property type="match status" value="1"/>
</dbReference>
<dbReference type="OrthoDB" id="9814591at2"/>
<comment type="similarity">
    <text evidence="7">Belongs to the transglycosylase MltG family.</text>
</comment>
<evidence type="ECO:0000256" key="1">
    <source>
        <dbReference type="ARBA" id="ARBA00022475"/>
    </source>
</evidence>
<dbReference type="Proteomes" id="UP000027982">
    <property type="component" value="Chromosome"/>
</dbReference>
<dbReference type="AlphaFoldDB" id="A0A068NLX7"/>
<keyword evidence="4 7" id="KW-0472">Membrane</keyword>
<dbReference type="GO" id="GO:0005886">
    <property type="term" value="C:plasma membrane"/>
    <property type="evidence" value="ECO:0007669"/>
    <property type="project" value="UniProtKB-UniRule"/>
</dbReference>
<keyword evidence="5 7" id="KW-0456">Lyase</keyword>
<dbReference type="EC" id="4.2.2.29" evidence="7"/>
<dbReference type="HOGENOM" id="CLU_025574_2_2_0"/>
<evidence type="ECO:0000256" key="7">
    <source>
        <dbReference type="HAMAP-Rule" id="MF_02065"/>
    </source>
</evidence>
<dbReference type="KEGG" id="fgi:OP10G_1054"/>
<feature type="site" description="Important for catalytic activity" evidence="7">
    <location>
        <position position="219"/>
    </location>
</feature>
<dbReference type="EMBL" id="CP007139">
    <property type="protein sequence ID" value="AIE84422.1"/>
    <property type="molecule type" value="Genomic_DNA"/>
</dbReference>
<evidence type="ECO:0000313" key="8">
    <source>
        <dbReference type="EMBL" id="AIE84422.1"/>
    </source>
</evidence>
<proteinExistence type="inferred from homology"/>
<dbReference type="GO" id="GO:0009252">
    <property type="term" value="P:peptidoglycan biosynthetic process"/>
    <property type="evidence" value="ECO:0007669"/>
    <property type="project" value="UniProtKB-UniRule"/>
</dbReference>
<keyword evidence="6 7" id="KW-0961">Cell wall biogenesis/degradation</keyword>
<organism evidence="8 9">
    <name type="scientific">Fimbriimonas ginsengisoli Gsoil 348</name>
    <dbReference type="NCBI Taxonomy" id="661478"/>
    <lineage>
        <taxon>Bacteria</taxon>
        <taxon>Bacillati</taxon>
        <taxon>Armatimonadota</taxon>
        <taxon>Fimbriimonadia</taxon>
        <taxon>Fimbriimonadales</taxon>
        <taxon>Fimbriimonadaceae</taxon>
        <taxon>Fimbriimonas</taxon>
    </lineage>
</organism>
<dbReference type="InterPro" id="IPR003770">
    <property type="entry name" value="MLTG-like"/>
</dbReference>
<keyword evidence="1 7" id="KW-1003">Cell membrane</keyword>
<dbReference type="eggNOG" id="COG1559">
    <property type="taxonomic scope" value="Bacteria"/>
</dbReference>
<dbReference type="STRING" id="661478.OP10G_1054"/>
<dbReference type="Gene3D" id="3.30.1490.480">
    <property type="entry name" value="Endolytic murein transglycosylase"/>
    <property type="match status" value="1"/>
</dbReference>
<gene>
    <name evidence="7" type="primary">mltG</name>
    <name evidence="8" type="ORF">OP10G_1054</name>
</gene>
<keyword evidence="3 7" id="KW-1133">Transmembrane helix</keyword>
<comment type="catalytic activity">
    <reaction evidence="7">
        <text>a peptidoglycan chain = a peptidoglycan chain with N-acetyl-1,6-anhydromuramyl-[peptide] at the reducing end + a peptidoglycan chain with N-acetylglucosamine at the non-reducing end.</text>
        <dbReference type="EC" id="4.2.2.29"/>
    </reaction>
</comment>
<dbReference type="CDD" id="cd08010">
    <property type="entry name" value="MltG_like"/>
    <property type="match status" value="1"/>
</dbReference>
<dbReference type="GO" id="GO:0008932">
    <property type="term" value="F:lytic endotransglycosylase activity"/>
    <property type="evidence" value="ECO:0007669"/>
    <property type="project" value="UniProtKB-UniRule"/>
</dbReference>
<protein>
    <recommendedName>
        <fullName evidence="7">Endolytic murein transglycosylase</fullName>
        <ecNumber evidence="7">4.2.2.29</ecNumber>
    </recommendedName>
    <alternativeName>
        <fullName evidence="7">Peptidoglycan lytic transglycosylase</fullName>
    </alternativeName>
    <alternativeName>
        <fullName evidence="7">Peptidoglycan polymerization terminase</fullName>
    </alternativeName>
</protein>
<dbReference type="RefSeq" id="WP_025226940.1">
    <property type="nucleotide sequence ID" value="NZ_CP007139.1"/>
</dbReference>
<evidence type="ECO:0000256" key="6">
    <source>
        <dbReference type="ARBA" id="ARBA00023316"/>
    </source>
</evidence>
<evidence type="ECO:0000313" key="9">
    <source>
        <dbReference type="Proteomes" id="UP000027982"/>
    </source>
</evidence>